<gene>
    <name evidence="1" type="ORF">G3M78_10335</name>
</gene>
<protein>
    <submittedName>
        <fullName evidence="1">Uncharacterized protein</fullName>
    </submittedName>
</protein>
<dbReference type="Proteomes" id="UP000594464">
    <property type="component" value="Chromosome"/>
</dbReference>
<reference evidence="2" key="1">
    <citation type="submission" date="2020-02" db="EMBL/GenBank/DDBJ databases">
        <title>Genomic and physiological characterization of two novel Nitrospinaceae genera.</title>
        <authorList>
            <person name="Mueller A.J."/>
            <person name="Jung M.-Y."/>
            <person name="Strachan C.R."/>
            <person name="Herbold C.W."/>
            <person name="Kirkegaard R.H."/>
            <person name="Daims H."/>
        </authorList>
    </citation>
    <scope>NUCLEOTIDE SEQUENCE [LARGE SCALE GENOMIC DNA]</scope>
</reference>
<accession>A0A7T0G3T6</accession>
<evidence type="ECO:0000313" key="2">
    <source>
        <dbReference type="Proteomes" id="UP000594464"/>
    </source>
</evidence>
<evidence type="ECO:0000313" key="1">
    <source>
        <dbReference type="EMBL" id="QPJ65765.1"/>
    </source>
</evidence>
<dbReference type="EMBL" id="CP048620">
    <property type="protein sequence ID" value="QPJ65765.1"/>
    <property type="molecule type" value="Genomic_DNA"/>
</dbReference>
<organism evidence="1 2">
    <name type="scientific">Candidatus Nitrohelix vancouverensis</name>
    <dbReference type="NCBI Taxonomy" id="2705534"/>
    <lineage>
        <taxon>Bacteria</taxon>
        <taxon>Pseudomonadati</taxon>
        <taxon>Nitrospinota/Tectimicrobiota group</taxon>
        <taxon>Nitrospinota</taxon>
        <taxon>Nitrospinia</taxon>
        <taxon>Nitrospinales</taxon>
        <taxon>Nitrospinaceae</taxon>
        <taxon>Candidatus Nitrohelix</taxon>
    </lineage>
</organism>
<name>A0A7T0G3T6_9BACT</name>
<proteinExistence type="predicted"/>
<sequence length="160" mass="18478">MNDDIKIVAISKDINGLLVRFNGVKGSINCPSLVKMIRRIVPLPWIFQVIPYGEHKRSLEGILTELENHRATICNLISNTSEEKKDYLDLLLQYSNCLSESIILFLKIVTLLDGVSNNQVNYKWKDYIKDEDRFEESFESCCLLGDRLTMFYKKLIADIV</sequence>
<dbReference type="KEGG" id="nva:G3M78_10335"/>
<dbReference type="AlphaFoldDB" id="A0A7T0G3T6"/>